<dbReference type="CDD" id="cd06257">
    <property type="entry name" value="DnaJ"/>
    <property type="match status" value="1"/>
</dbReference>
<dbReference type="SMART" id="SM00271">
    <property type="entry name" value="DnaJ"/>
    <property type="match status" value="1"/>
</dbReference>
<feature type="compositionally biased region" description="Low complexity" evidence="1">
    <location>
        <begin position="188"/>
        <end position="200"/>
    </location>
</feature>
<accession>A0AAN7M2M9</accession>
<sequence length="474" mass="52333">MDGGGAEAERWLTAAEKLLATRDYHGAKSFAIRARDSNPRLEAADRMLAVVETLLSGEHLINGKQLDWYGILQLGRPTQSLDLIADNYRRLALLLNPDRNHFPFADQAFRLVSQAWSFLCNTNKKVVYDNELRIIQSGHVRFQRSPPPTNTSRNKDLHDPPSSVHEDRPPILNNDGETSRKPARRGRPPLASSSAAPQPDPDSFWTACPYCYILCEYPRAYEECALKCQGCERAFQAVEVASPPVTDKDTFYNCWAYFPLGFLGNDNGPGDGPSWKPLSSMFIPLQKNKKGKRGVSTAPRIYYDDDDIYVEVSDPSDDSDDSDWGAPPSTPKKRGRPPKVKSPATKSGTKKNSVERPMDTGKIPPEKSSVAGAESLGSRPTGNPVDCGEPSGKGLRNPVRKQTGRGAKALGKLDLNVEFSNEVEEPSKVVNACNKRGHGEEDNMEGTEFFEGLDEFLCSLPILSVVNDDTVKYS</sequence>
<evidence type="ECO:0000313" key="4">
    <source>
        <dbReference type="Proteomes" id="UP001346149"/>
    </source>
</evidence>
<feature type="region of interest" description="Disordered" evidence="1">
    <location>
        <begin position="310"/>
        <end position="407"/>
    </location>
</feature>
<gene>
    <name evidence="3" type="ORF">SAY86_021815</name>
</gene>
<evidence type="ECO:0000256" key="1">
    <source>
        <dbReference type="SAM" id="MobiDB-lite"/>
    </source>
</evidence>
<dbReference type="Pfam" id="PF00226">
    <property type="entry name" value="DnaJ"/>
    <property type="match status" value="1"/>
</dbReference>
<reference evidence="3 4" key="1">
    <citation type="journal article" date="2023" name="Hortic Res">
        <title>Pangenome of water caltrop reveals structural variations and asymmetric subgenome divergence after allopolyploidization.</title>
        <authorList>
            <person name="Zhang X."/>
            <person name="Chen Y."/>
            <person name="Wang L."/>
            <person name="Yuan Y."/>
            <person name="Fang M."/>
            <person name="Shi L."/>
            <person name="Lu R."/>
            <person name="Comes H.P."/>
            <person name="Ma Y."/>
            <person name="Chen Y."/>
            <person name="Huang G."/>
            <person name="Zhou Y."/>
            <person name="Zheng Z."/>
            <person name="Qiu Y."/>
        </authorList>
    </citation>
    <scope>NUCLEOTIDE SEQUENCE [LARGE SCALE GENOMIC DNA]</scope>
    <source>
        <strain evidence="3">F231</strain>
    </source>
</reference>
<dbReference type="PROSITE" id="PS50076">
    <property type="entry name" value="DNAJ_2"/>
    <property type="match status" value="1"/>
</dbReference>
<protein>
    <recommendedName>
        <fullName evidence="2">J domain-containing protein</fullName>
    </recommendedName>
</protein>
<feature type="compositionally biased region" description="Basic and acidic residues" evidence="1">
    <location>
        <begin position="153"/>
        <end position="169"/>
    </location>
</feature>
<name>A0AAN7M2M9_TRANT</name>
<dbReference type="AlphaFoldDB" id="A0AAN7M2M9"/>
<comment type="caution">
    <text evidence="3">The sequence shown here is derived from an EMBL/GenBank/DDBJ whole genome shotgun (WGS) entry which is preliminary data.</text>
</comment>
<dbReference type="InterPro" id="IPR036869">
    <property type="entry name" value="J_dom_sf"/>
</dbReference>
<dbReference type="EMBL" id="JAXQNO010000003">
    <property type="protein sequence ID" value="KAK4801328.1"/>
    <property type="molecule type" value="Genomic_DNA"/>
</dbReference>
<dbReference type="SUPFAM" id="SSF46565">
    <property type="entry name" value="Chaperone J-domain"/>
    <property type="match status" value="1"/>
</dbReference>
<organism evidence="3 4">
    <name type="scientific">Trapa natans</name>
    <name type="common">Water chestnut</name>
    <dbReference type="NCBI Taxonomy" id="22666"/>
    <lineage>
        <taxon>Eukaryota</taxon>
        <taxon>Viridiplantae</taxon>
        <taxon>Streptophyta</taxon>
        <taxon>Embryophyta</taxon>
        <taxon>Tracheophyta</taxon>
        <taxon>Spermatophyta</taxon>
        <taxon>Magnoliopsida</taxon>
        <taxon>eudicotyledons</taxon>
        <taxon>Gunneridae</taxon>
        <taxon>Pentapetalae</taxon>
        <taxon>rosids</taxon>
        <taxon>malvids</taxon>
        <taxon>Myrtales</taxon>
        <taxon>Lythraceae</taxon>
        <taxon>Trapa</taxon>
    </lineage>
</organism>
<feature type="region of interest" description="Disordered" evidence="1">
    <location>
        <begin position="139"/>
        <end position="200"/>
    </location>
</feature>
<evidence type="ECO:0000259" key="2">
    <source>
        <dbReference type="PROSITE" id="PS50076"/>
    </source>
</evidence>
<dbReference type="InterPro" id="IPR053052">
    <property type="entry name" value="Imprinting_Balance_Reg"/>
</dbReference>
<dbReference type="PANTHER" id="PTHR45496:SF19">
    <property type="entry name" value="J DOMAIN-CONTAINING PROTEIN"/>
    <property type="match status" value="1"/>
</dbReference>
<dbReference type="PROSITE" id="PS00636">
    <property type="entry name" value="DNAJ_1"/>
    <property type="match status" value="1"/>
</dbReference>
<dbReference type="InterPro" id="IPR018253">
    <property type="entry name" value="DnaJ_domain_CS"/>
</dbReference>
<proteinExistence type="predicted"/>
<feature type="compositionally biased region" description="Acidic residues" evidence="1">
    <location>
        <begin position="310"/>
        <end position="323"/>
    </location>
</feature>
<dbReference type="InterPro" id="IPR001623">
    <property type="entry name" value="DnaJ_domain"/>
</dbReference>
<feature type="domain" description="J" evidence="2">
    <location>
        <begin position="67"/>
        <end position="132"/>
    </location>
</feature>
<dbReference type="Proteomes" id="UP001346149">
    <property type="component" value="Unassembled WGS sequence"/>
</dbReference>
<dbReference type="Gene3D" id="1.10.287.110">
    <property type="entry name" value="DnaJ domain"/>
    <property type="match status" value="1"/>
</dbReference>
<keyword evidence="4" id="KW-1185">Reference proteome</keyword>
<dbReference type="PANTHER" id="PTHR45496">
    <property type="entry name" value="CHAPERONE DNAJ-DOMAIN SUPERFAMILY PROTEIN"/>
    <property type="match status" value="1"/>
</dbReference>
<evidence type="ECO:0000313" key="3">
    <source>
        <dbReference type="EMBL" id="KAK4801328.1"/>
    </source>
</evidence>